<evidence type="ECO:0000256" key="1">
    <source>
        <dbReference type="ARBA" id="ARBA00006974"/>
    </source>
</evidence>
<keyword evidence="3" id="KW-0341">Growth regulation</keyword>
<evidence type="ECO:0000313" key="5">
    <source>
        <dbReference type="Proteomes" id="UP001634007"/>
    </source>
</evidence>
<dbReference type="PANTHER" id="PTHR31175:SF65">
    <property type="entry name" value="AUXIN-RESPONSIVE PROTEIN SAUR66-LIKE"/>
    <property type="match status" value="1"/>
</dbReference>
<gene>
    <name evidence="4" type="ORF">ACJRO7_027884</name>
</gene>
<evidence type="ECO:0000256" key="3">
    <source>
        <dbReference type="ARBA" id="ARBA00022604"/>
    </source>
</evidence>
<proteinExistence type="inferred from homology"/>
<dbReference type="Pfam" id="PF02519">
    <property type="entry name" value="Auxin_inducible"/>
    <property type="match status" value="1"/>
</dbReference>
<name>A0ABD3JTY3_EUCGL</name>
<organism evidence="4 5">
    <name type="scientific">Eucalyptus globulus</name>
    <name type="common">Tasmanian blue gum</name>
    <dbReference type="NCBI Taxonomy" id="34317"/>
    <lineage>
        <taxon>Eukaryota</taxon>
        <taxon>Viridiplantae</taxon>
        <taxon>Streptophyta</taxon>
        <taxon>Embryophyta</taxon>
        <taxon>Tracheophyta</taxon>
        <taxon>Spermatophyta</taxon>
        <taxon>Magnoliopsida</taxon>
        <taxon>eudicotyledons</taxon>
        <taxon>Gunneridae</taxon>
        <taxon>Pentapetalae</taxon>
        <taxon>rosids</taxon>
        <taxon>malvids</taxon>
        <taxon>Myrtales</taxon>
        <taxon>Myrtaceae</taxon>
        <taxon>Myrtoideae</taxon>
        <taxon>Eucalypteae</taxon>
        <taxon>Eucalyptus</taxon>
    </lineage>
</organism>
<dbReference type="Proteomes" id="UP001634007">
    <property type="component" value="Unassembled WGS sequence"/>
</dbReference>
<keyword evidence="2" id="KW-0217">Developmental protein</keyword>
<dbReference type="PANTHER" id="PTHR31175">
    <property type="entry name" value="AUXIN-RESPONSIVE FAMILY PROTEIN"/>
    <property type="match status" value="1"/>
</dbReference>
<reference evidence="4 5" key="1">
    <citation type="submission" date="2024-11" db="EMBL/GenBank/DDBJ databases">
        <title>Chromosome-level genome assembly of Eucalyptus globulus Labill. provides insights into its genome evolution.</title>
        <authorList>
            <person name="Li X."/>
        </authorList>
    </citation>
    <scope>NUCLEOTIDE SEQUENCE [LARGE SCALE GENOMIC DNA]</scope>
    <source>
        <strain evidence="4">CL2024</strain>
        <tissue evidence="4">Fresh tender leaves</tissue>
    </source>
</reference>
<keyword evidence="5" id="KW-1185">Reference proteome</keyword>
<dbReference type="InterPro" id="IPR003676">
    <property type="entry name" value="SAUR_fam"/>
</dbReference>
<comment type="caution">
    <text evidence="4">The sequence shown here is derived from an EMBL/GenBank/DDBJ whole genome shotgun (WGS) entry which is preliminary data.</text>
</comment>
<evidence type="ECO:0000313" key="4">
    <source>
        <dbReference type="EMBL" id="KAL3730933.1"/>
    </source>
</evidence>
<comment type="similarity">
    <text evidence="1">Belongs to the ARG7 family.</text>
</comment>
<sequence>MMSPKKLIKMARTWEKLTALGRRNFPSWKKGHFVIYMTDGGRSTIPLQSLHSNIFEELLKKSEEEFGLSGDGPITVPCDAASMEYIVSLVQRCIAKDIEKALLNSIAFTLCSMAAAVHSRCVDQQAVFLGK</sequence>
<dbReference type="EMBL" id="JBJKBG010000007">
    <property type="protein sequence ID" value="KAL3730933.1"/>
    <property type="molecule type" value="Genomic_DNA"/>
</dbReference>
<protein>
    <submittedName>
        <fullName evidence="4">Uncharacterized protein</fullName>
    </submittedName>
</protein>
<accession>A0ABD3JTY3</accession>
<evidence type="ECO:0000256" key="2">
    <source>
        <dbReference type="ARBA" id="ARBA00022473"/>
    </source>
</evidence>
<dbReference type="AlphaFoldDB" id="A0ABD3JTY3"/>